<evidence type="ECO:0000259" key="3">
    <source>
        <dbReference type="Pfam" id="PF05448"/>
    </source>
</evidence>
<dbReference type="Pfam" id="PF05448">
    <property type="entry name" value="AXE1"/>
    <property type="match status" value="1"/>
</dbReference>
<dbReference type="PANTHER" id="PTHR40111:SF1">
    <property type="entry name" value="CEPHALOSPORIN-C DEACETYLASE"/>
    <property type="match status" value="1"/>
</dbReference>
<dbReference type="PANTHER" id="PTHR40111">
    <property type="entry name" value="CEPHALOSPORIN-C DEACETYLASE"/>
    <property type="match status" value="1"/>
</dbReference>
<dbReference type="EMBL" id="QICM01000028">
    <property type="protein sequence ID" value="PXV62892.1"/>
    <property type="molecule type" value="Genomic_DNA"/>
</dbReference>
<dbReference type="GO" id="GO:0052689">
    <property type="term" value="F:carboxylic ester hydrolase activity"/>
    <property type="evidence" value="ECO:0007669"/>
    <property type="project" value="TreeGrafter"/>
</dbReference>
<feature type="active site" description="Nucleophile" evidence="1">
    <location>
        <position position="183"/>
    </location>
</feature>
<dbReference type="GO" id="GO:0005976">
    <property type="term" value="P:polysaccharide metabolic process"/>
    <property type="evidence" value="ECO:0007669"/>
    <property type="project" value="TreeGrafter"/>
</dbReference>
<evidence type="ECO:0000256" key="2">
    <source>
        <dbReference type="PIRSR" id="PIRSR639069-2"/>
    </source>
</evidence>
<reference evidence="5 7" key="1">
    <citation type="submission" date="2016-10" db="EMBL/GenBank/DDBJ databases">
        <authorList>
            <person name="Varghese N."/>
            <person name="Submissions S."/>
        </authorList>
    </citation>
    <scope>NUCLEOTIDE SEQUENCE [LARGE SCALE GENOMIC DNA]</scope>
    <source>
        <strain evidence="5 7">WG10</strain>
    </source>
</reference>
<dbReference type="RefSeq" id="WP_110301132.1">
    <property type="nucleotide sequence ID" value="NZ_FMYT01000004.1"/>
</dbReference>
<evidence type="ECO:0000313" key="7">
    <source>
        <dbReference type="Proteomes" id="UP000324896"/>
    </source>
</evidence>
<dbReference type="EMBL" id="FMYT01000004">
    <property type="protein sequence ID" value="SDC31629.1"/>
    <property type="molecule type" value="Genomic_DNA"/>
</dbReference>
<dbReference type="InterPro" id="IPR029058">
    <property type="entry name" value="AB_hydrolase_fold"/>
</dbReference>
<name>A0A1G6KKM8_9FIRM</name>
<dbReference type="Proteomes" id="UP000324896">
    <property type="component" value="Unassembled WGS sequence"/>
</dbReference>
<evidence type="ECO:0000256" key="1">
    <source>
        <dbReference type="PIRSR" id="PIRSR639069-1"/>
    </source>
</evidence>
<evidence type="ECO:0000313" key="5">
    <source>
        <dbReference type="EMBL" id="SDC31629.1"/>
    </source>
</evidence>
<dbReference type="SUPFAM" id="SSF53474">
    <property type="entry name" value="alpha/beta-Hydrolases"/>
    <property type="match status" value="1"/>
</dbReference>
<evidence type="ECO:0000313" key="4">
    <source>
        <dbReference type="EMBL" id="PXV62892.1"/>
    </source>
</evidence>
<dbReference type="Proteomes" id="UP000247389">
    <property type="component" value="Unassembled WGS sequence"/>
</dbReference>
<feature type="domain" description="Acetyl xylan esterase" evidence="3">
    <location>
        <begin position="2"/>
        <end position="318"/>
    </location>
</feature>
<gene>
    <name evidence="4" type="ORF">C8C78_12810</name>
    <name evidence="5" type="ORF">SAMN04488597_104157</name>
</gene>
<sequence length="319" mass="36414">MFFEMSLKEMKKYMGSSPKSDDFEQYWQEALAEMKAVDPEIEIKHSAFQTDFAECYDLYFTGVNDARIHVKYIKPKNIKTKQPAVIEFHGYGCEIEDWADKLQFAARGYSYFGMDCRGQSAGYSEDSGGVKGNTRNGHIIRGLADAPEKLYYRNVFLDTAQLAGIVMDMENIAEDRVGVFGYSQGGALTVACAALEPRIKKAAPVYPFLSDYQRVTQLDIDNSAYAEIKEFFRKYNPLHNKEEEIFNKLSYIDIQNLADRIEAEVLMTTAIADPVCPPSTQFAVYNKIEAKKDIVIYPDYGHEGLPGIRDRHYRFFNDL</sequence>
<dbReference type="Gene3D" id="3.40.50.1820">
    <property type="entry name" value="alpha/beta hydrolase"/>
    <property type="match status" value="1"/>
</dbReference>
<reference evidence="4 6" key="2">
    <citation type="submission" date="2018-04" db="EMBL/GenBank/DDBJ databases">
        <title>Subsurface microbial communities from deep shales in Ohio and West Virginia, USA.</title>
        <authorList>
            <person name="Wrighton K."/>
        </authorList>
    </citation>
    <scope>NUCLEOTIDE SEQUENCE [LARGE SCALE GENOMIC DNA]</scope>
    <source>
        <strain evidence="4 6">MSL28</strain>
    </source>
</reference>
<organism evidence="5 7">
    <name type="scientific">Halanaerobium congolense</name>
    <dbReference type="NCBI Taxonomy" id="54121"/>
    <lineage>
        <taxon>Bacteria</taxon>
        <taxon>Bacillati</taxon>
        <taxon>Bacillota</taxon>
        <taxon>Clostridia</taxon>
        <taxon>Halanaerobiales</taxon>
        <taxon>Halanaerobiaceae</taxon>
        <taxon>Halanaerobium</taxon>
    </lineage>
</organism>
<proteinExistence type="predicted"/>
<feature type="active site" description="Charge relay system" evidence="1">
    <location>
        <position position="273"/>
    </location>
</feature>
<accession>A0A1G6KKM8</accession>
<feature type="binding site" evidence="2">
    <location>
        <position position="91"/>
    </location>
    <ligand>
        <name>substrate</name>
    </ligand>
</feature>
<protein>
    <submittedName>
        <fullName evidence="5">Cephalosporin-C deacetylase</fullName>
    </submittedName>
</protein>
<dbReference type="InterPro" id="IPR039069">
    <property type="entry name" value="CE7"/>
</dbReference>
<evidence type="ECO:0000313" key="6">
    <source>
        <dbReference type="Proteomes" id="UP000247389"/>
    </source>
</evidence>
<dbReference type="InterPro" id="IPR008391">
    <property type="entry name" value="AXE1_dom"/>
</dbReference>
<dbReference type="AlphaFoldDB" id="A0A1G6KKM8"/>
<feature type="active site" description="Charge relay system" evidence="1">
    <location>
        <position position="302"/>
    </location>
</feature>